<proteinExistence type="predicted"/>
<accession>A0A1V2I4F2</accession>
<evidence type="ECO:0000259" key="1">
    <source>
        <dbReference type="PROSITE" id="PS51462"/>
    </source>
</evidence>
<dbReference type="Proteomes" id="UP000188929">
    <property type="component" value="Unassembled WGS sequence"/>
</dbReference>
<dbReference type="STRING" id="1834516.BL253_27145"/>
<dbReference type="Gene3D" id="3.90.79.10">
    <property type="entry name" value="Nucleoside Triphosphate Pyrophosphohydrolase"/>
    <property type="match status" value="1"/>
</dbReference>
<dbReference type="InterPro" id="IPR015797">
    <property type="entry name" value="NUDIX_hydrolase-like_dom_sf"/>
</dbReference>
<protein>
    <submittedName>
        <fullName evidence="2">NUDIX hydrolase</fullName>
    </submittedName>
</protein>
<comment type="caution">
    <text evidence="2">The sequence shown here is derived from an EMBL/GenBank/DDBJ whole genome shotgun (WGS) entry which is preliminary data.</text>
</comment>
<gene>
    <name evidence="2" type="ORF">BL253_27145</name>
</gene>
<reference evidence="3" key="1">
    <citation type="submission" date="2016-10" db="EMBL/GenBank/DDBJ databases">
        <title>Frankia sp. NRRL B-16386 Genome sequencing.</title>
        <authorList>
            <person name="Ghodhbane-Gtari F."/>
            <person name="Swanson E."/>
            <person name="Gueddou A."/>
            <person name="Hezbri K."/>
            <person name="Ktari K."/>
            <person name="Nouioui I."/>
            <person name="Morris K."/>
            <person name="Simpson S."/>
            <person name="Abebe-Akele F."/>
            <person name="Thomas K."/>
            <person name="Gtari M."/>
            <person name="Tisa L.S."/>
        </authorList>
    </citation>
    <scope>NUCLEOTIDE SEQUENCE [LARGE SCALE GENOMIC DNA]</scope>
    <source>
        <strain evidence="3">NRRL B-16386</strain>
    </source>
</reference>
<dbReference type="AlphaFoldDB" id="A0A1V2I4F2"/>
<keyword evidence="2" id="KW-0378">Hydrolase</keyword>
<dbReference type="GO" id="GO:0016787">
    <property type="term" value="F:hydrolase activity"/>
    <property type="evidence" value="ECO:0007669"/>
    <property type="project" value="UniProtKB-KW"/>
</dbReference>
<dbReference type="EMBL" id="MOMC01000058">
    <property type="protein sequence ID" value="ONH25696.1"/>
    <property type="molecule type" value="Genomic_DNA"/>
</dbReference>
<evidence type="ECO:0000313" key="3">
    <source>
        <dbReference type="Proteomes" id="UP000188929"/>
    </source>
</evidence>
<evidence type="ECO:0000313" key="2">
    <source>
        <dbReference type="EMBL" id="ONH25696.1"/>
    </source>
</evidence>
<feature type="domain" description="Nudix hydrolase" evidence="1">
    <location>
        <begin position="87"/>
        <end position="236"/>
    </location>
</feature>
<name>A0A1V2I4F2_9ACTN</name>
<dbReference type="SUPFAM" id="SSF55811">
    <property type="entry name" value="Nudix"/>
    <property type="match status" value="1"/>
</dbReference>
<dbReference type="PROSITE" id="PS51462">
    <property type="entry name" value="NUDIX"/>
    <property type="match status" value="1"/>
</dbReference>
<dbReference type="InterPro" id="IPR000086">
    <property type="entry name" value="NUDIX_hydrolase_dom"/>
</dbReference>
<keyword evidence="3" id="KW-1185">Reference proteome</keyword>
<organism evidence="2 3">
    <name type="scientific">Pseudofrankia asymbiotica</name>
    <dbReference type="NCBI Taxonomy" id="1834516"/>
    <lineage>
        <taxon>Bacteria</taxon>
        <taxon>Bacillati</taxon>
        <taxon>Actinomycetota</taxon>
        <taxon>Actinomycetes</taxon>
        <taxon>Frankiales</taxon>
        <taxon>Frankiaceae</taxon>
        <taxon>Pseudofrankia</taxon>
    </lineage>
</organism>
<sequence length="251" mass="27283">MDELMVLTTERLRLVEVEAPPLSAEEQELTDRAWDDAVLAQPSMFDGSVAASGGLGREGPDGLVLAWMRTTYRRYVLRKVPGATCWLPHLFVSVLQPTDDGRLLLGRMASWTAAPGRWQLPSGTGEPPKAEGEPLDVEGLRALAARELREETGTEAAAEDLGLECLLLGPRGDVGVVFRAPPRSVSSLRQQHESLIEAEKARGHDPELDQIAFASTSGELAALDGPTADYLALLVDRHSQYSQHELGRIGR</sequence>